<accession>A0ABM8UPA5</accession>
<reference evidence="3 4" key="1">
    <citation type="submission" date="2021-04" db="EMBL/GenBank/DDBJ databases">
        <authorList>
            <person name="Rodrigo-Torres L."/>
            <person name="Arahal R. D."/>
            <person name="Lucena T."/>
        </authorList>
    </citation>
    <scope>NUCLEOTIDE SEQUENCE [LARGE SCALE GENOMIC DNA]</scope>
    <source>
        <strain evidence="3 4">CECT 9623</strain>
    </source>
</reference>
<sequence length="604" mass="70255">MKPDTYLFEISWEVCNQIGGLFTYIRSKIPTMLDTYGDRYLLIGPYFSDKSNKHFRPLRDIENPALAEAVRFARELGFKVHYGYWMLEDARPKVLLIEPVLQKERSHEVKARLWSRYGISSLRADSFRDEVIAFGEITRMILEKTVSSMTIEQDLITHFHEWVSAGALPDLHYDKVRIATIFNAHATLLGRYLAANEDNYFQHIPEYDWQQKAYEYGIEGRVGIERAAAREANVLVTNSDVTSQECEFFFHRVPDYIIRNGIHKKPGAGHEVFEKHLLHRQKIDAFVKSLITPSYSFQTDKVLYFFTSGRYEYYNKGFDITLRAIAKLNEQLIASGSDISVVFFIISKRPFIHIKPEILESKKRFQDLQKICKEISKNLGPQLYSNVIGLKSNALPDLNNLLDEELYLTWRQAKAQFQREELPPAVTHLLEEPDHIVDFIHDSGLDNSESSKVKIVYHPDFIDQTTSPLSMDYLEFVRGCHLGIFPSLYEPWGYAPMEAAMHGTPVITSDLSGFGRYIQSIILPENEEGIQMLHRRYHSDEEAVNNLTYLLSQFVDTFEKEHYVPRVNLPKSISDTLCWTELMRYYRDVYRLALIRHQPIANLY</sequence>
<evidence type="ECO:0008006" key="5">
    <source>
        <dbReference type="Google" id="ProtNLM"/>
    </source>
</evidence>
<evidence type="ECO:0000256" key="2">
    <source>
        <dbReference type="ARBA" id="ARBA00022679"/>
    </source>
</evidence>
<name>A0ABM8UPA5_9BACT</name>
<proteinExistence type="predicted"/>
<evidence type="ECO:0000313" key="3">
    <source>
        <dbReference type="EMBL" id="CAG5069284.1"/>
    </source>
</evidence>
<keyword evidence="2" id="KW-0808">Transferase</keyword>
<dbReference type="EMBL" id="CAJRAU010000002">
    <property type="protein sequence ID" value="CAG5069284.1"/>
    <property type="molecule type" value="Genomic_DNA"/>
</dbReference>
<dbReference type="InterPro" id="IPR008631">
    <property type="entry name" value="Glycogen_synth"/>
</dbReference>
<organism evidence="3 4">
    <name type="scientific">Dyadobacter linearis</name>
    <dbReference type="NCBI Taxonomy" id="2823330"/>
    <lineage>
        <taxon>Bacteria</taxon>
        <taxon>Pseudomonadati</taxon>
        <taxon>Bacteroidota</taxon>
        <taxon>Cytophagia</taxon>
        <taxon>Cytophagales</taxon>
        <taxon>Spirosomataceae</taxon>
        <taxon>Dyadobacter</taxon>
    </lineage>
</organism>
<keyword evidence="4" id="KW-1185">Reference proteome</keyword>
<dbReference type="Gene3D" id="3.40.50.2000">
    <property type="entry name" value="Glycogen Phosphorylase B"/>
    <property type="match status" value="2"/>
</dbReference>
<dbReference type="Gene3D" id="6.10.260.10">
    <property type="match status" value="1"/>
</dbReference>
<dbReference type="SUPFAM" id="SSF53756">
    <property type="entry name" value="UDP-Glycosyltransferase/glycogen phosphorylase"/>
    <property type="match status" value="2"/>
</dbReference>
<evidence type="ECO:0000313" key="4">
    <source>
        <dbReference type="Proteomes" id="UP000679725"/>
    </source>
</evidence>
<gene>
    <name evidence="3" type="ORF">DYBT9623_02020</name>
</gene>
<dbReference type="Proteomes" id="UP000679725">
    <property type="component" value="Unassembled WGS sequence"/>
</dbReference>
<comment type="caution">
    <text evidence="3">The sequence shown here is derived from an EMBL/GenBank/DDBJ whole genome shotgun (WGS) entry which is preliminary data.</text>
</comment>
<dbReference type="Pfam" id="PF05693">
    <property type="entry name" value="Glycogen_syn"/>
    <property type="match status" value="1"/>
</dbReference>
<protein>
    <recommendedName>
        <fullName evidence="5">Glycogen synthase</fullName>
    </recommendedName>
</protein>
<evidence type="ECO:0000256" key="1">
    <source>
        <dbReference type="ARBA" id="ARBA00022676"/>
    </source>
</evidence>
<keyword evidence="1" id="KW-0328">Glycosyltransferase</keyword>
<dbReference type="RefSeq" id="WP_215233365.1">
    <property type="nucleotide sequence ID" value="NZ_CAJRAU010000002.1"/>
</dbReference>
<dbReference type="PANTHER" id="PTHR10176:SF3">
    <property type="entry name" value="GLYCOGEN [STARCH] SYNTHASE"/>
    <property type="match status" value="1"/>
</dbReference>
<dbReference type="PANTHER" id="PTHR10176">
    <property type="entry name" value="GLYCOGEN SYNTHASE"/>
    <property type="match status" value="1"/>
</dbReference>